<evidence type="ECO:0000259" key="2">
    <source>
        <dbReference type="Pfam" id="PF17111"/>
    </source>
</evidence>
<organism evidence="3 4">
    <name type="scientific">Triangularia verruculosa</name>
    <dbReference type="NCBI Taxonomy" id="2587418"/>
    <lineage>
        <taxon>Eukaryota</taxon>
        <taxon>Fungi</taxon>
        <taxon>Dikarya</taxon>
        <taxon>Ascomycota</taxon>
        <taxon>Pezizomycotina</taxon>
        <taxon>Sordariomycetes</taxon>
        <taxon>Sordariomycetidae</taxon>
        <taxon>Sordariales</taxon>
        <taxon>Podosporaceae</taxon>
        <taxon>Triangularia</taxon>
    </lineage>
</organism>
<dbReference type="AlphaFoldDB" id="A0AAN7AZZ2"/>
<sequence length="892" mass="99416">MAEAIGLTASAIAIAAFAGQLAQGAAFLYNIAHTYKDAPKEIQRLSDEIGAMGSILTNIEATFNNPTATPDPDLSLALRLCENVINGLTQDLAKLGTTQIKKARKRVLKRFKASLRLSDLAKHAAALERAKSTLLQCCAGKSWTVQVANSATLQAVQASVDGVGQAVANARQAVTDTTQAVKALEQPLSRIELAAVGTQQSLAAVIESNARVEECQLKTYTIVDRLESETLSLRQEFVLAVKSISQDIANQLKNSNSEMKEAITHDLEQAITYASQELGGEICQDRAQNHSLSTTQTQISNSQPRFSSNLQPQKTDLQASSASRWVRKSSTITWNRTARYTLFGTLIAQTVNTSYTRASSGKTNDKEEDLMIRSESQTTITFLPAPWLSWAGAKFQYGAIVRPAPKWSLRAVNVISEDSEIFTALKDLDVFCVRDLFDSGQASPFDVDDGGRNLLGHLALGSRILDKNAVLPPKAQIDDRLELFEVLLEMLLSYGVDASEFDLHEYNPLILVMSCWFEYKADVGELYNDKLQHILNRLLRSARSDPLVSWAGISAVADLDSYYTLEEFPNDTSGRQVREIASSTIRVLLAQDVWEWELPWANPEQVTLACSLGYNAFPKSVRFFVGFWVTSTHEQAMSYLERKKVLIDSLIQNSGELRLRHSAWEKALHATIHGGAEVIALLSEHDRGAHRAPWLRHRFRKLVLVRKHMLYTLTLLLRLGGKALADPQLLDRVSEHAESHNARTFFAWSTALKKAGQSFGHVPPEQCFSRSSDEVDEVDEVDEWETERSVASDSDSGWETVEEWEEGYSVKTAIDREKQEDYGDNLEVCSCGRQKHRGDDIDFNYDEEYWEHVYSRIETSNYDSPPKVSKSDTLKRLKAAASAARDFISYIT</sequence>
<feature type="domain" description="Azaphilone pigments biosynthesis cluster protein L N-terminal" evidence="2">
    <location>
        <begin position="2"/>
        <end position="134"/>
    </location>
</feature>
<gene>
    <name evidence="3" type="ORF">QBC40DRAFT_24004</name>
</gene>
<dbReference type="EMBL" id="MU863889">
    <property type="protein sequence ID" value="KAK4203425.1"/>
    <property type="molecule type" value="Genomic_DNA"/>
</dbReference>
<dbReference type="Proteomes" id="UP001303160">
    <property type="component" value="Unassembled WGS sequence"/>
</dbReference>
<evidence type="ECO:0000313" key="4">
    <source>
        <dbReference type="Proteomes" id="UP001303160"/>
    </source>
</evidence>
<comment type="caution">
    <text evidence="3">The sequence shown here is derived from an EMBL/GenBank/DDBJ whole genome shotgun (WGS) entry which is preliminary data.</text>
</comment>
<feature type="region of interest" description="Disordered" evidence="1">
    <location>
        <begin position="291"/>
        <end position="315"/>
    </location>
</feature>
<proteinExistence type="predicted"/>
<keyword evidence="4" id="KW-1185">Reference proteome</keyword>
<evidence type="ECO:0000313" key="3">
    <source>
        <dbReference type="EMBL" id="KAK4203425.1"/>
    </source>
</evidence>
<evidence type="ECO:0000256" key="1">
    <source>
        <dbReference type="SAM" id="MobiDB-lite"/>
    </source>
</evidence>
<protein>
    <recommendedName>
        <fullName evidence="2">Azaphilone pigments biosynthesis cluster protein L N-terminal domain-containing protein</fullName>
    </recommendedName>
</protein>
<reference evidence="3" key="1">
    <citation type="journal article" date="2023" name="Mol. Phylogenet. Evol.">
        <title>Genome-scale phylogeny and comparative genomics of the fungal order Sordariales.</title>
        <authorList>
            <person name="Hensen N."/>
            <person name="Bonometti L."/>
            <person name="Westerberg I."/>
            <person name="Brannstrom I.O."/>
            <person name="Guillou S."/>
            <person name="Cros-Aarteil S."/>
            <person name="Calhoun S."/>
            <person name="Haridas S."/>
            <person name="Kuo A."/>
            <person name="Mondo S."/>
            <person name="Pangilinan J."/>
            <person name="Riley R."/>
            <person name="LaButti K."/>
            <person name="Andreopoulos B."/>
            <person name="Lipzen A."/>
            <person name="Chen C."/>
            <person name="Yan M."/>
            <person name="Daum C."/>
            <person name="Ng V."/>
            <person name="Clum A."/>
            <person name="Steindorff A."/>
            <person name="Ohm R.A."/>
            <person name="Martin F."/>
            <person name="Silar P."/>
            <person name="Natvig D.O."/>
            <person name="Lalanne C."/>
            <person name="Gautier V."/>
            <person name="Ament-Velasquez S.L."/>
            <person name="Kruys A."/>
            <person name="Hutchinson M.I."/>
            <person name="Powell A.J."/>
            <person name="Barry K."/>
            <person name="Miller A.N."/>
            <person name="Grigoriev I.V."/>
            <person name="Debuchy R."/>
            <person name="Gladieux P."/>
            <person name="Hiltunen Thoren M."/>
            <person name="Johannesson H."/>
        </authorList>
    </citation>
    <scope>NUCLEOTIDE SEQUENCE</scope>
    <source>
        <strain evidence="3">CBS 315.58</strain>
    </source>
</reference>
<name>A0AAN7AZZ2_9PEZI</name>
<reference evidence="3" key="2">
    <citation type="submission" date="2023-05" db="EMBL/GenBank/DDBJ databases">
        <authorList>
            <consortium name="Lawrence Berkeley National Laboratory"/>
            <person name="Steindorff A."/>
            <person name="Hensen N."/>
            <person name="Bonometti L."/>
            <person name="Westerberg I."/>
            <person name="Brannstrom I.O."/>
            <person name="Guillou S."/>
            <person name="Cros-Aarteil S."/>
            <person name="Calhoun S."/>
            <person name="Haridas S."/>
            <person name="Kuo A."/>
            <person name="Mondo S."/>
            <person name="Pangilinan J."/>
            <person name="Riley R."/>
            <person name="Labutti K."/>
            <person name="Andreopoulos B."/>
            <person name="Lipzen A."/>
            <person name="Chen C."/>
            <person name="Yanf M."/>
            <person name="Daum C."/>
            <person name="Ng V."/>
            <person name="Clum A."/>
            <person name="Ohm R."/>
            <person name="Martin F."/>
            <person name="Silar P."/>
            <person name="Natvig D."/>
            <person name="Lalanne C."/>
            <person name="Gautier V."/>
            <person name="Ament-Velasquez S.L."/>
            <person name="Kruys A."/>
            <person name="Hutchinson M.I."/>
            <person name="Powell A.J."/>
            <person name="Barry K."/>
            <person name="Miller A.N."/>
            <person name="Grigoriev I.V."/>
            <person name="Debuchy R."/>
            <person name="Gladieux P."/>
            <person name="Thoren M.H."/>
            <person name="Johannesson H."/>
        </authorList>
    </citation>
    <scope>NUCLEOTIDE SEQUENCE</scope>
    <source>
        <strain evidence="3">CBS 315.58</strain>
    </source>
</reference>
<dbReference type="Pfam" id="PF17111">
    <property type="entry name" value="PigL_N"/>
    <property type="match status" value="1"/>
</dbReference>
<dbReference type="InterPro" id="IPR031348">
    <property type="entry name" value="PigL_N"/>
</dbReference>
<accession>A0AAN7AZZ2</accession>